<name>A0A199VI38_ANACO</name>
<dbReference type="EC" id="3.4.16.-" evidence="3"/>
<gene>
    <name evidence="4" type="ORF">ACMD2_08211</name>
</gene>
<evidence type="ECO:0000256" key="2">
    <source>
        <dbReference type="ARBA" id="ARBA00023180"/>
    </source>
</evidence>
<dbReference type="InterPro" id="IPR029058">
    <property type="entry name" value="AB_hydrolase_fold"/>
</dbReference>
<keyword evidence="3" id="KW-0732">Signal</keyword>
<dbReference type="GO" id="GO:0006508">
    <property type="term" value="P:proteolysis"/>
    <property type="evidence" value="ECO:0007669"/>
    <property type="project" value="UniProtKB-KW"/>
</dbReference>
<dbReference type="PANTHER" id="PTHR11802:SF394">
    <property type="entry name" value="CARBOXYPEPTIDASE"/>
    <property type="match status" value="1"/>
</dbReference>
<evidence type="ECO:0000256" key="3">
    <source>
        <dbReference type="RuleBase" id="RU361156"/>
    </source>
</evidence>
<dbReference type="PROSITE" id="PS00131">
    <property type="entry name" value="CARBOXYPEPT_SER_SER"/>
    <property type="match status" value="1"/>
</dbReference>
<feature type="chain" id="PRO_5008444297" description="Carboxypeptidase" evidence="3">
    <location>
        <begin position="25"/>
        <end position="441"/>
    </location>
</feature>
<dbReference type="GO" id="GO:0005773">
    <property type="term" value="C:vacuole"/>
    <property type="evidence" value="ECO:0007669"/>
    <property type="project" value="TreeGrafter"/>
</dbReference>
<dbReference type="EMBL" id="LSRQ01001710">
    <property type="protein sequence ID" value="OAY76807.1"/>
    <property type="molecule type" value="Genomic_DNA"/>
</dbReference>
<dbReference type="AlphaFoldDB" id="A0A199VI38"/>
<dbReference type="PANTHER" id="PTHR11802">
    <property type="entry name" value="SERINE PROTEASE FAMILY S10 SERINE CARBOXYPEPTIDASE"/>
    <property type="match status" value="1"/>
</dbReference>
<evidence type="ECO:0000313" key="4">
    <source>
        <dbReference type="EMBL" id="OAY76807.1"/>
    </source>
</evidence>
<protein>
    <recommendedName>
        <fullName evidence="3">Carboxypeptidase</fullName>
        <ecNumber evidence="3">3.4.16.-</ecNumber>
    </recommendedName>
</protein>
<dbReference type="STRING" id="4615.A0A199VI38"/>
<dbReference type="GO" id="GO:0004185">
    <property type="term" value="F:serine-type carboxypeptidase activity"/>
    <property type="evidence" value="ECO:0007669"/>
    <property type="project" value="UniProtKB-UniRule"/>
</dbReference>
<accession>A0A199VI38</accession>
<dbReference type="InterPro" id="IPR001563">
    <property type="entry name" value="Peptidase_S10"/>
</dbReference>
<dbReference type="SUPFAM" id="SSF53474">
    <property type="entry name" value="alpha/beta-Hydrolases"/>
    <property type="match status" value="1"/>
</dbReference>
<keyword evidence="2" id="KW-0325">Glycoprotein</keyword>
<evidence type="ECO:0000313" key="5">
    <source>
        <dbReference type="Proteomes" id="UP000092600"/>
    </source>
</evidence>
<sequence length="441" mass="49918">MSMLLCSFFFCLLFTSAPLAASRALNDVDVAVKILDEQEADRVEGLPGQPAVGFEHYAGYVTVNAAHGRAFFYWFFEAAQNHTHKPLVLWLNGGTYLYPKFLSFLFFFFSEANILFVESPFNVGFSYTNTSTDVAHLLSDEATAIDNYNFLANWFKKFPQYKSHDFYIAGESYAGHYIPQLAEKIFDANKHISKEDYINFKGFMVGNGLMDDQTDQKGLAEYAWVNGIIPDWVYSDVLDYCNNFDNESDSHSVVCSLGMSEIYDCYNPINIYNIHSPVCTNNNSSTAANRRPPSKPGSNRSFFFKYDRATDREQEWILVMTVIRNDYPNWQVAPASVLPIIRKLVGGGIRIWVYSGVEDGRIPVSSTRYTMEKLNLTITQDWQPWYSNSQVGGSNIVYKGGLTHVTVRDAGHMVPMDSPTVARKLFAHFLANKQLPANPPN</sequence>
<dbReference type="Gene3D" id="3.40.50.12670">
    <property type="match status" value="1"/>
</dbReference>
<dbReference type="Pfam" id="PF00450">
    <property type="entry name" value="Peptidase_S10"/>
    <property type="match status" value="2"/>
</dbReference>
<comment type="caution">
    <text evidence="4">The sequence shown here is derived from an EMBL/GenBank/DDBJ whole genome shotgun (WGS) entry which is preliminary data.</text>
</comment>
<dbReference type="InterPro" id="IPR018202">
    <property type="entry name" value="Ser_caboxypep_ser_AS"/>
</dbReference>
<feature type="signal peptide" evidence="3">
    <location>
        <begin position="1"/>
        <end position="24"/>
    </location>
</feature>
<dbReference type="InterPro" id="IPR033124">
    <property type="entry name" value="Ser_caboxypep_his_AS"/>
</dbReference>
<proteinExistence type="inferred from homology"/>
<comment type="similarity">
    <text evidence="1 3">Belongs to the peptidase S10 family.</text>
</comment>
<organism evidence="4 5">
    <name type="scientific">Ananas comosus</name>
    <name type="common">Pineapple</name>
    <name type="synonym">Ananas ananas</name>
    <dbReference type="NCBI Taxonomy" id="4615"/>
    <lineage>
        <taxon>Eukaryota</taxon>
        <taxon>Viridiplantae</taxon>
        <taxon>Streptophyta</taxon>
        <taxon>Embryophyta</taxon>
        <taxon>Tracheophyta</taxon>
        <taxon>Spermatophyta</taxon>
        <taxon>Magnoliopsida</taxon>
        <taxon>Liliopsida</taxon>
        <taxon>Poales</taxon>
        <taxon>Bromeliaceae</taxon>
        <taxon>Bromelioideae</taxon>
        <taxon>Ananas</taxon>
    </lineage>
</organism>
<keyword evidence="3" id="KW-0645">Protease</keyword>
<dbReference type="Gene3D" id="3.40.50.1820">
    <property type="entry name" value="alpha/beta hydrolase"/>
    <property type="match status" value="2"/>
</dbReference>
<keyword evidence="3 4" id="KW-0121">Carboxypeptidase</keyword>
<evidence type="ECO:0000256" key="1">
    <source>
        <dbReference type="ARBA" id="ARBA00009431"/>
    </source>
</evidence>
<dbReference type="PRINTS" id="PR00724">
    <property type="entry name" value="CRBOXYPTASEC"/>
</dbReference>
<dbReference type="PROSITE" id="PS00560">
    <property type="entry name" value="CARBOXYPEPT_SER_HIS"/>
    <property type="match status" value="1"/>
</dbReference>
<dbReference type="FunFam" id="3.40.50.1820:FF:000409">
    <property type="entry name" value="Carboxypeptidase"/>
    <property type="match status" value="1"/>
</dbReference>
<keyword evidence="3" id="KW-0378">Hydrolase</keyword>
<reference evidence="4 5" key="1">
    <citation type="journal article" date="2016" name="DNA Res.">
        <title>The draft genome of MD-2 pineapple using hybrid error correction of long reads.</title>
        <authorList>
            <person name="Redwan R.M."/>
            <person name="Saidin A."/>
            <person name="Kumar S.V."/>
        </authorList>
    </citation>
    <scope>NUCLEOTIDE SEQUENCE [LARGE SCALE GENOMIC DNA]</scope>
    <source>
        <strain evidence="5">cv. MD2</strain>
        <tissue evidence="4">Leaf</tissue>
    </source>
</reference>
<dbReference type="Proteomes" id="UP000092600">
    <property type="component" value="Unassembled WGS sequence"/>
</dbReference>